<evidence type="ECO:0000313" key="4">
    <source>
        <dbReference type="Proteomes" id="UP000010953"/>
    </source>
</evidence>
<evidence type="ECO:0000259" key="2">
    <source>
        <dbReference type="Pfam" id="PF14534"/>
    </source>
</evidence>
<dbReference type="SUPFAM" id="SSF54427">
    <property type="entry name" value="NTF2-like"/>
    <property type="match status" value="1"/>
</dbReference>
<protein>
    <recommendedName>
        <fullName evidence="2">DUF4440 domain-containing protein</fullName>
    </recommendedName>
</protein>
<dbReference type="STRING" id="1239962.C943_02027"/>
<evidence type="ECO:0000313" key="3">
    <source>
        <dbReference type="EMBL" id="EMS31756.1"/>
    </source>
</evidence>
<feature type="signal peptide" evidence="1">
    <location>
        <begin position="1"/>
        <end position="18"/>
    </location>
</feature>
<keyword evidence="1" id="KW-0732">Signal</keyword>
<feature type="chain" id="PRO_5004088515" description="DUF4440 domain-containing protein" evidence="1">
    <location>
        <begin position="19"/>
        <end position="165"/>
    </location>
</feature>
<dbReference type="EMBL" id="AMZY02000018">
    <property type="protein sequence ID" value="EMS31756.1"/>
    <property type="molecule type" value="Genomic_DNA"/>
</dbReference>
<dbReference type="RefSeq" id="WP_008630502.1">
    <property type="nucleotide sequence ID" value="NZ_AMZY02000018.1"/>
</dbReference>
<dbReference type="Pfam" id="PF14534">
    <property type="entry name" value="DUF4440"/>
    <property type="match status" value="1"/>
</dbReference>
<evidence type="ECO:0000256" key="1">
    <source>
        <dbReference type="SAM" id="SignalP"/>
    </source>
</evidence>
<accession>M7Y3F8</accession>
<reference evidence="3" key="1">
    <citation type="submission" date="2013-01" db="EMBL/GenBank/DDBJ databases">
        <title>Genome assembly of Mariniradius saccharolyticus AK6.</title>
        <authorList>
            <person name="Vaidya B."/>
            <person name="Khatri I."/>
            <person name="Tanuku N.R.S."/>
            <person name="Subramanian S."/>
            <person name="Pinnaka A."/>
        </authorList>
    </citation>
    <scope>NUCLEOTIDE SEQUENCE [LARGE SCALE GENOMIC DNA]</scope>
    <source>
        <strain evidence="3">AK6</strain>
    </source>
</reference>
<comment type="caution">
    <text evidence="3">The sequence shown here is derived from an EMBL/GenBank/DDBJ whole genome shotgun (WGS) entry which is preliminary data.</text>
</comment>
<proteinExistence type="predicted"/>
<organism evidence="3 4">
    <name type="scientific">Mariniradius saccharolyticus AK6</name>
    <dbReference type="NCBI Taxonomy" id="1239962"/>
    <lineage>
        <taxon>Bacteria</taxon>
        <taxon>Pseudomonadati</taxon>
        <taxon>Bacteroidota</taxon>
        <taxon>Cytophagia</taxon>
        <taxon>Cytophagales</taxon>
        <taxon>Cyclobacteriaceae</taxon>
        <taxon>Mariniradius</taxon>
    </lineage>
</organism>
<dbReference type="Gene3D" id="3.10.450.50">
    <property type="match status" value="1"/>
</dbReference>
<dbReference type="Proteomes" id="UP000010953">
    <property type="component" value="Unassembled WGS sequence"/>
</dbReference>
<dbReference type="InterPro" id="IPR027843">
    <property type="entry name" value="DUF4440"/>
</dbReference>
<dbReference type="eggNOG" id="COG1680">
    <property type="taxonomic scope" value="Bacteria"/>
</dbReference>
<dbReference type="OrthoDB" id="1357763at2"/>
<gene>
    <name evidence="3" type="ORF">C943_02027</name>
</gene>
<dbReference type="InParanoid" id="M7Y3F8"/>
<dbReference type="InterPro" id="IPR032710">
    <property type="entry name" value="NTF2-like_dom_sf"/>
</dbReference>
<name>M7Y3F8_9BACT</name>
<sequence length="165" mass="18950">MKPTLTTLLLLLSLALHAQEDRNSALFRAMQVQDSTFFERSFNRCDIEYLEEHITADLKFFHDQGGFQDRDTFFQNVKNNLCAGGPQKPIRKVDTNSLAVFPLYQNGQLYGAIQHGSHHFYLREAGKEDLWTSTAKFTHVWILVGETWKLSEVLSYDHLGPKDGD</sequence>
<keyword evidence="4" id="KW-1185">Reference proteome</keyword>
<dbReference type="AlphaFoldDB" id="M7Y3F8"/>
<feature type="domain" description="DUF4440" evidence="2">
    <location>
        <begin position="38"/>
        <end position="150"/>
    </location>
</feature>